<feature type="chain" id="PRO_5043774977" evidence="1">
    <location>
        <begin position="21"/>
        <end position="372"/>
    </location>
</feature>
<feature type="signal peptide" evidence="1">
    <location>
        <begin position="1"/>
        <end position="20"/>
    </location>
</feature>
<accession>A0AAV4FFX1</accession>
<comment type="caution">
    <text evidence="2">The sequence shown here is derived from an EMBL/GenBank/DDBJ whole genome shotgun (WGS) entry which is preliminary data.</text>
</comment>
<name>A0AAV4FFX1_9GAST</name>
<organism evidence="2 3">
    <name type="scientific">Elysia marginata</name>
    <dbReference type="NCBI Taxonomy" id="1093978"/>
    <lineage>
        <taxon>Eukaryota</taxon>
        <taxon>Metazoa</taxon>
        <taxon>Spiralia</taxon>
        <taxon>Lophotrochozoa</taxon>
        <taxon>Mollusca</taxon>
        <taxon>Gastropoda</taxon>
        <taxon>Heterobranchia</taxon>
        <taxon>Euthyneura</taxon>
        <taxon>Panpulmonata</taxon>
        <taxon>Sacoglossa</taxon>
        <taxon>Placobranchoidea</taxon>
        <taxon>Plakobranchidae</taxon>
        <taxon>Elysia</taxon>
    </lineage>
</organism>
<evidence type="ECO:0000256" key="1">
    <source>
        <dbReference type="SAM" id="SignalP"/>
    </source>
</evidence>
<dbReference type="Gene3D" id="3.20.20.80">
    <property type="entry name" value="Glycosidases"/>
    <property type="match status" value="1"/>
</dbReference>
<gene>
    <name evidence="2" type="ORF">ElyMa_003826400</name>
</gene>
<proteinExistence type="predicted"/>
<sequence length="372" mass="41744">MTLVDIFTLVVLCTSVEVIGSRLSVSGNHFMLNGEHVFLSGGNLPWIQYAYDFGNNQWAGVKTSMENEMKLLRDAGGNTLRLWIHIQGESSPQFDLNGYVTATDRDGTFIDDFKDMLDLAQSYDILVIPTLWNAAVPQDFENRLNGLIVNPEKLASYIQVVLNPLVQAVKAHPALAAWDVFNEPEGMLDTEVSDLDQCFDTTALNDSGAGWAGKKYNYQQILRFVNWQVDAIKQEDPEALVTVGVWNAKSSTDNFHLANHYSDDCLIKAGNKSLGVLDFYEFHSYSWKCEFDHLAPFKHQWKDYGISKPILIGEFNQMEGGGWTTNQLFDYVYKDGYAGALSWDLVNNGTDQRAGIAFIKNYTGNGKIDIDI</sequence>
<reference evidence="2 3" key="1">
    <citation type="journal article" date="2021" name="Elife">
        <title>Chloroplast acquisition without the gene transfer in kleptoplastic sea slugs, Plakobranchus ocellatus.</title>
        <authorList>
            <person name="Maeda T."/>
            <person name="Takahashi S."/>
            <person name="Yoshida T."/>
            <person name="Shimamura S."/>
            <person name="Takaki Y."/>
            <person name="Nagai Y."/>
            <person name="Toyoda A."/>
            <person name="Suzuki Y."/>
            <person name="Arimoto A."/>
            <person name="Ishii H."/>
            <person name="Satoh N."/>
            <person name="Nishiyama T."/>
            <person name="Hasebe M."/>
            <person name="Maruyama T."/>
            <person name="Minagawa J."/>
            <person name="Obokata J."/>
            <person name="Shigenobu S."/>
        </authorList>
    </citation>
    <scope>NUCLEOTIDE SEQUENCE [LARGE SCALE GENOMIC DNA]</scope>
</reference>
<evidence type="ECO:0000313" key="2">
    <source>
        <dbReference type="EMBL" id="GFR71926.1"/>
    </source>
</evidence>
<keyword evidence="3" id="KW-1185">Reference proteome</keyword>
<dbReference type="SUPFAM" id="SSF51445">
    <property type="entry name" value="(Trans)glycosidases"/>
    <property type="match status" value="1"/>
</dbReference>
<dbReference type="InterPro" id="IPR017853">
    <property type="entry name" value="GH"/>
</dbReference>
<protein>
    <submittedName>
        <fullName evidence="2">Endo-1,4-beta-mannanase 1</fullName>
    </submittedName>
</protein>
<dbReference type="Proteomes" id="UP000762676">
    <property type="component" value="Unassembled WGS sequence"/>
</dbReference>
<dbReference type="AlphaFoldDB" id="A0AAV4FFX1"/>
<keyword evidence="1" id="KW-0732">Signal</keyword>
<dbReference type="EMBL" id="BMAT01007809">
    <property type="protein sequence ID" value="GFR71926.1"/>
    <property type="molecule type" value="Genomic_DNA"/>
</dbReference>
<dbReference type="PANTHER" id="PTHR37398:SF3">
    <property type="entry name" value="GLYCOSIDE HYDROLASE FAMILY 5 DOMAIN-CONTAINING PROTEIN"/>
    <property type="match status" value="1"/>
</dbReference>
<evidence type="ECO:0000313" key="3">
    <source>
        <dbReference type="Proteomes" id="UP000762676"/>
    </source>
</evidence>
<dbReference type="PANTHER" id="PTHR37398">
    <property type="entry name" value="ENDO-BETA-1,4-MANNANASE"/>
    <property type="match status" value="1"/>
</dbReference>